<dbReference type="InterPro" id="IPR000620">
    <property type="entry name" value="EamA_dom"/>
</dbReference>
<gene>
    <name evidence="8" type="ORF">DFO77_12548</name>
</gene>
<evidence type="ECO:0000256" key="6">
    <source>
        <dbReference type="SAM" id="Phobius"/>
    </source>
</evidence>
<feature type="transmembrane region" description="Helical" evidence="6">
    <location>
        <begin position="120"/>
        <end position="137"/>
    </location>
</feature>
<evidence type="ECO:0000313" key="8">
    <source>
        <dbReference type="EMBL" id="RCW29855.1"/>
    </source>
</evidence>
<keyword evidence="4 6" id="KW-1133">Transmembrane helix</keyword>
<feature type="transmembrane region" description="Helical" evidence="6">
    <location>
        <begin position="149"/>
        <end position="168"/>
    </location>
</feature>
<dbReference type="InterPro" id="IPR037185">
    <property type="entry name" value="EmrE-like"/>
</dbReference>
<keyword evidence="3 6" id="KW-0812">Transmembrane</keyword>
<feature type="transmembrane region" description="Helical" evidence="6">
    <location>
        <begin position="82"/>
        <end position="100"/>
    </location>
</feature>
<sequence>MLVGLLAHGVWLTGVLFSLNLGVPAGIVALITALQPMATGAFSGLTTGEQTSRHQWTGLTIAFAGVALTILARMDFSDLGTSGAYLIPFVSVAAMTSANLIEREMEIAEHWRLLPMDQTLFLQSLATFMVFILPAVFFEDLKTQWKPPFILTLMWLIVPVSIGAYASMWKLLERMEANRFAAFFYFSPPVTMLMAWVAFGDTLLLTDLGGLTIVFTGVIFTQKHSFKRAGKD</sequence>
<evidence type="ECO:0000256" key="5">
    <source>
        <dbReference type="ARBA" id="ARBA00023136"/>
    </source>
</evidence>
<keyword evidence="5 6" id="KW-0472">Membrane</keyword>
<evidence type="ECO:0000256" key="1">
    <source>
        <dbReference type="ARBA" id="ARBA00004141"/>
    </source>
</evidence>
<dbReference type="SUPFAM" id="SSF103481">
    <property type="entry name" value="Multidrug resistance efflux transporter EmrE"/>
    <property type="match status" value="2"/>
</dbReference>
<evidence type="ECO:0000256" key="2">
    <source>
        <dbReference type="ARBA" id="ARBA00007362"/>
    </source>
</evidence>
<evidence type="ECO:0000313" key="9">
    <source>
        <dbReference type="Proteomes" id="UP000252733"/>
    </source>
</evidence>
<dbReference type="AlphaFoldDB" id="A0A2T0XS99"/>
<keyword evidence="9" id="KW-1185">Reference proteome</keyword>
<dbReference type="Proteomes" id="UP000252733">
    <property type="component" value="Unassembled WGS sequence"/>
</dbReference>
<feature type="transmembrane region" description="Helical" evidence="6">
    <location>
        <begin position="12"/>
        <end position="35"/>
    </location>
</feature>
<evidence type="ECO:0000259" key="7">
    <source>
        <dbReference type="Pfam" id="PF00892"/>
    </source>
</evidence>
<evidence type="ECO:0000256" key="4">
    <source>
        <dbReference type="ARBA" id="ARBA00022989"/>
    </source>
</evidence>
<dbReference type="InterPro" id="IPR050638">
    <property type="entry name" value="AA-Vitamin_Transporters"/>
</dbReference>
<dbReference type="GO" id="GO:0016020">
    <property type="term" value="C:membrane"/>
    <property type="evidence" value="ECO:0007669"/>
    <property type="project" value="UniProtKB-SubCell"/>
</dbReference>
<accession>A0A2T0XS99</accession>
<dbReference type="Pfam" id="PF00892">
    <property type="entry name" value="EamA"/>
    <property type="match status" value="1"/>
</dbReference>
<dbReference type="STRING" id="1168289.GCA_000259075_00520"/>
<dbReference type="EMBL" id="QPIZ01000025">
    <property type="protein sequence ID" value="RCW29855.1"/>
    <property type="molecule type" value="Genomic_DNA"/>
</dbReference>
<dbReference type="PANTHER" id="PTHR32322:SF2">
    <property type="entry name" value="EAMA DOMAIN-CONTAINING PROTEIN"/>
    <property type="match status" value="1"/>
</dbReference>
<comment type="caution">
    <text evidence="8">The sequence shown here is derived from an EMBL/GenBank/DDBJ whole genome shotgun (WGS) entry which is preliminary data.</text>
</comment>
<feature type="transmembrane region" description="Helical" evidence="6">
    <location>
        <begin position="180"/>
        <end position="197"/>
    </location>
</feature>
<protein>
    <submittedName>
        <fullName evidence="8">EamA-like transporter family protein</fullName>
    </submittedName>
</protein>
<comment type="subcellular location">
    <subcellularLocation>
        <location evidence="1">Membrane</location>
        <topology evidence="1">Multi-pass membrane protein</topology>
    </subcellularLocation>
</comment>
<feature type="domain" description="EamA" evidence="7">
    <location>
        <begin position="116"/>
        <end position="221"/>
    </location>
</feature>
<name>A0A2T0XS99_9BACT</name>
<comment type="similarity">
    <text evidence="2">Belongs to the EamA transporter family.</text>
</comment>
<organism evidence="8 9">
    <name type="scientific">Marinilabilia salmonicolor</name>
    <dbReference type="NCBI Taxonomy" id="989"/>
    <lineage>
        <taxon>Bacteria</taxon>
        <taxon>Pseudomonadati</taxon>
        <taxon>Bacteroidota</taxon>
        <taxon>Bacteroidia</taxon>
        <taxon>Marinilabiliales</taxon>
        <taxon>Marinilabiliaceae</taxon>
        <taxon>Marinilabilia</taxon>
    </lineage>
</organism>
<reference evidence="8 9" key="1">
    <citation type="submission" date="2018-07" db="EMBL/GenBank/DDBJ databases">
        <title>Freshwater and sediment microbial communities from various areas in North America, analyzing microbe dynamics in response to fracking.</title>
        <authorList>
            <person name="Lamendella R."/>
        </authorList>
    </citation>
    <scope>NUCLEOTIDE SEQUENCE [LARGE SCALE GENOMIC DNA]</scope>
    <source>
        <strain evidence="8 9">160A</strain>
    </source>
</reference>
<feature type="transmembrane region" description="Helical" evidence="6">
    <location>
        <begin position="56"/>
        <end position="76"/>
    </location>
</feature>
<dbReference type="PANTHER" id="PTHR32322">
    <property type="entry name" value="INNER MEMBRANE TRANSPORTER"/>
    <property type="match status" value="1"/>
</dbReference>
<feature type="transmembrane region" description="Helical" evidence="6">
    <location>
        <begin position="203"/>
        <end position="221"/>
    </location>
</feature>
<evidence type="ECO:0000256" key="3">
    <source>
        <dbReference type="ARBA" id="ARBA00022692"/>
    </source>
</evidence>
<proteinExistence type="inferred from homology"/>